<comment type="caution">
    <text evidence="4">The sequence shown here is derived from an EMBL/GenBank/DDBJ whole genome shotgun (WGS) entry which is preliminary data.</text>
</comment>
<protein>
    <submittedName>
        <fullName evidence="4">Mycothiol acetyltransferase</fullName>
    </submittedName>
</protein>
<keyword evidence="5" id="KW-1185">Reference proteome</keyword>
<dbReference type="PROSITE" id="PS51186">
    <property type="entry name" value="GNAT"/>
    <property type="match status" value="1"/>
</dbReference>
<dbReference type="Proteomes" id="UP001165079">
    <property type="component" value="Unassembled WGS sequence"/>
</dbReference>
<dbReference type="InterPro" id="IPR000182">
    <property type="entry name" value="GNAT_dom"/>
</dbReference>
<dbReference type="EMBL" id="BSTX01000001">
    <property type="protein sequence ID" value="GLZ76353.1"/>
    <property type="molecule type" value="Genomic_DNA"/>
</dbReference>
<dbReference type="AlphaFoldDB" id="A0A9W6SHF8"/>
<dbReference type="PANTHER" id="PTHR43877">
    <property type="entry name" value="AMINOALKYLPHOSPHONATE N-ACETYLTRANSFERASE-RELATED-RELATED"/>
    <property type="match status" value="1"/>
</dbReference>
<dbReference type="Gene3D" id="3.40.630.30">
    <property type="match status" value="1"/>
</dbReference>
<keyword evidence="1" id="KW-0808">Transferase</keyword>
<dbReference type="Pfam" id="PF00583">
    <property type="entry name" value="Acetyltransf_1"/>
    <property type="match status" value="1"/>
</dbReference>
<dbReference type="PANTHER" id="PTHR43877:SF1">
    <property type="entry name" value="ACETYLTRANSFERASE"/>
    <property type="match status" value="1"/>
</dbReference>
<name>A0A9W6SHF8_9ACTN</name>
<reference evidence="4" key="1">
    <citation type="submission" date="2023-03" db="EMBL/GenBank/DDBJ databases">
        <title>Actinorhabdospora filicis NBRC 111898.</title>
        <authorList>
            <person name="Ichikawa N."/>
            <person name="Sato H."/>
            <person name="Tonouchi N."/>
        </authorList>
    </citation>
    <scope>NUCLEOTIDE SEQUENCE</scope>
    <source>
        <strain evidence="4">NBRC 111898</strain>
    </source>
</reference>
<evidence type="ECO:0000259" key="3">
    <source>
        <dbReference type="PROSITE" id="PS51186"/>
    </source>
</evidence>
<proteinExistence type="predicted"/>
<evidence type="ECO:0000313" key="5">
    <source>
        <dbReference type="Proteomes" id="UP001165079"/>
    </source>
</evidence>
<dbReference type="SUPFAM" id="SSF55729">
    <property type="entry name" value="Acyl-CoA N-acyltransferases (Nat)"/>
    <property type="match status" value="1"/>
</dbReference>
<evidence type="ECO:0000256" key="1">
    <source>
        <dbReference type="ARBA" id="ARBA00022679"/>
    </source>
</evidence>
<sequence length="294" mass="32775">MRAYRPSDMPLLQSTVAAWIAEAGRWGYDHIGELPHRVHENLRGRDLSRLVHLWDADGLLSGITIAGRFGNAFDCFVAPSHRGTAFETALLSFACETTRRASGAAEILTDGFDRDTVRAELLTGLGFERFRTWDDIRERDLTDLPTGTTAEGFTIRSARPTDAAALAEARNRSFEGAGWTASAYAEFMRAPGYDPAREIVAEAPDGRIAAYTVYWTDERNRLGHFEPVGTHEDFRRLGLAAAVMRHAMTEMRAQGITRATVNHNAENLAARGLYERLGFAREYATYGYRKIIGR</sequence>
<dbReference type="InterPro" id="IPR050832">
    <property type="entry name" value="Bact_Acetyltransf"/>
</dbReference>
<keyword evidence="2" id="KW-0012">Acyltransferase</keyword>
<dbReference type="GO" id="GO:0016747">
    <property type="term" value="F:acyltransferase activity, transferring groups other than amino-acyl groups"/>
    <property type="evidence" value="ECO:0007669"/>
    <property type="project" value="InterPro"/>
</dbReference>
<evidence type="ECO:0000256" key="2">
    <source>
        <dbReference type="ARBA" id="ARBA00023315"/>
    </source>
</evidence>
<dbReference type="CDD" id="cd04301">
    <property type="entry name" value="NAT_SF"/>
    <property type="match status" value="1"/>
</dbReference>
<dbReference type="RefSeq" id="WP_285661533.1">
    <property type="nucleotide sequence ID" value="NZ_BSTX01000001.1"/>
</dbReference>
<dbReference type="InterPro" id="IPR016181">
    <property type="entry name" value="Acyl_CoA_acyltransferase"/>
</dbReference>
<gene>
    <name evidence="4" type="primary">mshD</name>
    <name evidence="4" type="ORF">Afil01_11600</name>
</gene>
<evidence type="ECO:0000313" key="4">
    <source>
        <dbReference type="EMBL" id="GLZ76353.1"/>
    </source>
</evidence>
<organism evidence="4 5">
    <name type="scientific">Actinorhabdospora filicis</name>
    <dbReference type="NCBI Taxonomy" id="1785913"/>
    <lineage>
        <taxon>Bacteria</taxon>
        <taxon>Bacillati</taxon>
        <taxon>Actinomycetota</taxon>
        <taxon>Actinomycetes</taxon>
        <taxon>Micromonosporales</taxon>
        <taxon>Micromonosporaceae</taxon>
        <taxon>Actinorhabdospora</taxon>
    </lineage>
</organism>
<feature type="domain" description="N-acetyltransferase" evidence="3">
    <location>
        <begin position="153"/>
        <end position="294"/>
    </location>
</feature>
<accession>A0A9W6SHF8</accession>